<proteinExistence type="predicted"/>
<accession>A0ABN6EMT4</accession>
<evidence type="ECO:0000313" key="2">
    <source>
        <dbReference type="Proteomes" id="UP001319045"/>
    </source>
</evidence>
<dbReference type="Proteomes" id="UP001319045">
    <property type="component" value="Chromosome"/>
</dbReference>
<protein>
    <submittedName>
        <fullName evidence="1">Uncharacterized protein</fullName>
    </submittedName>
</protein>
<dbReference type="EMBL" id="AP024484">
    <property type="protein sequence ID" value="BCS86374.1"/>
    <property type="molecule type" value="Genomic_DNA"/>
</dbReference>
<sequence length="71" mass="8266">MISPENVSLSAVDVENLSSSLHDKNNKPKVNKINVMILFISDITQTKEFYFAYTIDEQINYQELMTIIWCH</sequence>
<name>A0ABN6EMT4_9BACT</name>
<organism evidence="1 2">
    <name type="scientific">Prevotella herbatica</name>
    <dbReference type="NCBI Taxonomy" id="2801997"/>
    <lineage>
        <taxon>Bacteria</taxon>
        <taxon>Pseudomonadati</taxon>
        <taxon>Bacteroidota</taxon>
        <taxon>Bacteroidia</taxon>
        <taxon>Bacteroidales</taxon>
        <taxon>Prevotellaceae</taxon>
        <taxon>Prevotella</taxon>
    </lineage>
</organism>
<reference evidence="1 2" key="1">
    <citation type="journal article" date="2022" name="Int. J. Syst. Evol. Microbiol.">
        <title>Prevotella herbatica sp. nov., a plant polysaccharide-decomposing anaerobic bacterium isolated from a methanogenic reactor.</title>
        <authorList>
            <person name="Uek A."/>
            <person name="Tonouchi A."/>
            <person name="Kaku N."/>
            <person name="Ueki K."/>
        </authorList>
    </citation>
    <scope>NUCLEOTIDE SEQUENCE [LARGE SCALE GENOMIC DNA]</scope>
    <source>
        <strain evidence="1 2">WR041</strain>
    </source>
</reference>
<evidence type="ECO:0000313" key="1">
    <source>
        <dbReference type="EMBL" id="BCS86374.1"/>
    </source>
</evidence>
<gene>
    <name evidence="1" type="ORF">prwr041_22670</name>
</gene>
<keyword evidence="2" id="KW-1185">Reference proteome</keyword>